<reference evidence="3 4" key="1">
    <citation type="submission" date="2017-05" db="EMBL/GenBank/DDBJ databases">
        <title>Complete genome sequence of Streptomyces sp. SCSIO 03032 revealed the diverse biosynthetic pathways for its bioactive secondary metabolites.</title>
        <authorList>
            <person name="Ma L."/>
            <person name="Zhu Y."/>
            <person name="Zhang W."/>
            <person name="Zhang G."/>
            <person name="Tian X."/>
            <person name="Zhang S."/>
            <person name="Zhang C."/>
        </authorList>
    </citation>
    <scope>NUCLEOTIDE SEQUENCE [LARGE SCALE GENOMIC DNA]</scope>
    <source>
        <strain evidence="3 4">SCSIO 03032</strain>
    </source>
</reference>
<dbReference type="EMBL" id="CP021121">
    <property type="protein sequence ID" value="ARQ69650.1"/>
    <property type="molecule type" value="Genomic_DNA"/>
</dbReference>
<dbReference type="RefSeq" id="WP_086159498.1">
    <property type="nucleotide sequence ID" value="NZ_CP021121.1"/>
</dbReference>
<gene>
    <name evidence="3" type="ORF">CAG99_12915</name>
</gene>
<dbReference type="Proteomes" id="UP000194218">
    <property type="component" value="Chromosome"/>
</dbReference>
<dbReference type="Gene3D" id="3.30.70.2390">
    <property type="match status" value="1"/>
</dbReference>
<dbReference type="KEGG" id="smao:CAG99_12915"/>
<proteinExistence type="predicted"/>
<evidence type="ECO:0000313" key="3">
    <source>
        <dbReference type="EMBL" id="ARQ69650.1"/>
    </source>
</evidence>
<keyword evidence="4" id="KW-1185">Reference proteome</keyword>
<feature type="region of interest" description="Disordered" evidence="1">
    <location>
        <begin position="63"/>
        <end position="96"/>
    </location>
</feature>
<evidence type="ECO:0000313" key="4">
    <source>
        <dbReference type="Proteomes" id="UP000194218"/>
    </source>
</evidence>
<dbReference type="AlphaFoldDB" id="A0A1W7CZB8"/>
<protein>
    <recommendedName>
        <fullName evidence="2">LytR/CpsA/Psr regulator C-terminal domain-containing protein</fullName>
    </recommendedName>
</protein>
<dbReference type="Pfam" id="PF13399">
    <property type="entry name" value="LytR_C"/>
    <property type="match status" value="1"/>
</dbReference>
<sequence>MSMLTPPGMGGKKFRVTGDRYPRMRPRRRRGRFTLVTAMALAVAGLLGWGTFQLVDVFSAEDDGGRATRPQAGSRPEPDCAPPAHDMRAPGATDVPQPSAITVNVYNATGRTGLAQDTADALADRGFTIGDVANAPEALDGQVQAPGLLLGEAAAETSGALAVLGAQLEGAETGAPREAAEGADPASVVDLVIGEGFTELTAADEAERRLAAVTGGAAGEAPGC</sequence>
<accession>A0A1W7CZB8</accession>
<dbReference type="OrthoDB" id="4864198at2"/>
<organism evidence="3 4">
    <name type="scientific">Streptomyces marincola</name>
    <dbReference type="NCBI Taxonomy" id="2878388"/>
    <lineage>
        <taxon>Bacteria</taxon>
        <taxon>Bacillati</taxon>
        <taxon>Actinomycetota</taxon>
        <taxon>Actinomycetes</taxon>
        <taxon>Kitasatosporales</taxon>
        <taxon>Streptomycetaceae</taxon>
        <taxon>Streptomyces</taxon>
    </lineage>
</organism>
<feature type="domain" description="LytR/CpsA/Psr regulator C-terminal" evidence="2">
    <location>
        <begin position="101"/>
        <end position="197"/>
    </location>
</feature>
<evidence type="ECO:0000259" key="2">
    <source>
        <dbReference type="Pfam" id="PF13399"/>
    </source>
</evidence>
<evidence type="ECO:0000256" key="1">
    <source>
        <dbReference type="SAM" id="MobiDB-lite"/>
    </source>
</evidence>
<name>A0A1W7CZB8_9ACTN</name>
<dbReference type="InterPro" id="IPR027381">
    <property type="entry name" value="LytR/CpsA/Psr_C"/>
</dbReference>